<dbReference type="AlphaFoldDB" id="A0A2V0R8Z6"/>
<organism evidence="1">
    <name type="scientific">viral metagenome</name>
    <dbReference type="NCBI Taxonomy" id="1070528"/>
    <lineage>
        <taxon>unclassified sequences</taxon>
        <taxon>metagenomes</taxon>
        <taxon>organismal metagenomes</taxon>
    </lineage>
</organism>
<reference evidence="1" key="1">
    <citation type="submission" date="2017-04" db="EMBL/GenBank/DDBJ databases">
        <title>Unveiling RNA virosphere associated with marine microorganisms.</title>
        <authorList>
            <person name="Urayama S."/>
            <person name="Takaki Y."/>
            <person name="Nishi S."/>
            <person name="Yoshida Y."/>
            <person name="Deguchi S."/>
            <person name="Takai K."/>
            <person name="Nunoura T."/>
        </authorList>
    </citation>
    <scope>NUCLEOTIDE SEQUENCE</scope>
</reference>
<protein>
    <submittedName>
        <fullName evidence="1">Uncharacterized protein</fullName>
    </submittedName>
</protein>
<dbReference type="EMBL" id="BDQA01000285">
    <property type="protein sequence ID" value="GBH21736.1"/>
    <property type="molecule type" value="Genomic_RNA"/>
</dbReference>
<proteinExistence type="predicted"/>
<comment type="caution">
    <text evidence="1">The sequence shown here is derived from an EMBL/GenBank/DDBJ whole genome shotgun (WGS) entry which is preliminary data.</text>
</comment>
<evidence type="ECO:0000313" key="1">
    <source>
        <dbReference type="EMBL" id="GBH21736.1"/>
    </source>
</evidence>
<name>A0A2V0R8Z6_9ZZZZ</name>
<accession>A0A2V0R8Z6</accession>
<sequence length="488" mass="49906">MDYQGPTGGSIQAKAIASGSLSGTYAGSRPGTLLTSRAGNITFSTAAATNSVSILASPSTCQNGSGADITVIEKNAAGTATSQKTFNAINFAGAYTQVRLLGMKMQLANVSPEDQRTGVAVMGGANITPDSLNLDSGKIYDLCGPESVITVGPKHVACVNSFIVSRVFNNTQPGLSQKKDSYSSVSNSFNDPELSNTATGANGTTVVFNSALMDASKNPIKGLINECSVTGFIDYDATAAGVATFTIDALDYAGAVVATQSLAQETVQNVHYVLDVGSIGNSLGEFSTPIASIKITCVSSGSANTAFDAASINIEARLPSANPDLQCSTLATIDGLDVSAGTTTTLSVHLSLTFEAIASALSRPMSHQVADSPAALEALQVLESAFGGSAVAYTHAYGVEEFVIKAVANAMESPQPIRAAFNLGRAFRKTMRSVGSVFQQHGPGVAQEVKRGLDLIVKHKGAIAKGLTAAAMVNPELGPAAAAANFLA</sequence>